<sequence length="107" mass="10860">MPRAALTGAFLSLSWLPDAAVAAPAPGVPTPKSLPEVISSLQLWVLGIIGSIATLYAVLAAVYLTTAGGSPEQEIKGKTALRNALVGYALAILAPVLLQIAKSIVAV</sequence>
<dbReference type="InParanoid" id="A0A545ANI3"/>
<dbReference type="OrthoDB" id="4566527at2"/>
<name>A0A545ANI3_9ACTN</name>
<keyword evidence="1" id="KW-1133">Transmembrane helix</keyword>
<feature type="transmembrane region" description="Helical" evidence="1">
    <location>
        <begin position="41"/>
        <end position="64"/>
    </location>
</feature>
<evidence type="ECO:0008006" key="5">
    <source>
        <dbReference type="Google" id="ProtNLM"/>
    </source>
</evidence>
<feature type="signal peptide" evidence="2">
    <location>
        <begin position="1"/>
        <end position="22"/>
    </location>
</feature>
<dbReference type="RefSeq" id="WP_142706690.1">
    <property type="nucleotide sequence ID" value="NZ_VIRS01000016.1"/>
</dbReference>
<keyword evidence="1" id="KW-0472">Membrane</keyword>
<feature type="transmembrane region" description="Helical" evidence="1">
    <location>
        <begin position="85"/>
        <end position="105"/>
    </location>
</feature>
<accession>A0A545ANI3</accession>
<dbReference type="AlphaFoldDB" id="A0A545ANI3"/>
<dbReference type="Pfam" id="PF18895">
    <property type="entry name" value="T4SS_pilin"/>
    <property type="match status" value="1"/>
</dbReference>
<proteinExistence type="predicted"/>
<evidence type="ECO:0000313" key="3">
    <source>
        <dbReference type="EMBL" id="TQS42821.1"/>
    </source>
</evidence>
<keyword evidence="2" id="KW-0732">Signal</keyword>
<keyword evidence="1" id="KW-0812">Transmembrane</keyword>
<comment type="caution">
    <text evidence="3">The sequence shown here is derived from an EMBL/GenBank/DDBJ whole genome shotgun (WGS) entry which is preliminary data.</text>
</comment>
<reference evidence="3 4" key="1">
    <citation type="submission" date="2019-07" db="EMBL/GenBank/DDBJ databases">
        <title>Cryptosporangium phraense sp. nov., isolated from plant litter.</title>
        <authorList>
            <person name="Suriyachadkun C."/>
        </authorList>
    </citation>
    <scope>NUCLEOTIDE SEQUENCE [LARGE SCALE GENOMIC DNA]</scope>
    <source>
        <strain evidence="3 4">A-T 5661</strain>
    </source>
</reference>
<dbReference type="InterPro" id="IPR043993">
    <property type="entry name" value="T4SS_pilin"/>
</dbReference>
<organism evidence="3 4">
    <name type="scientific">Cryptosporangium phraense</name>
    <dbReference type="NCBI Taxonomy" id="2593070"/>
    <lineage>
        <taxon>Bacteria</taxon>
        <taxon>Bacillati</taxon>
        <taxon>Actinomycetota</taxon>
        <taxon>Actinomycetes</taxon>
        <taxon>Cryptosporangiales</taxon>
        <taxon>Cryptosporangiaceae</taxon>
        <taxon>Cryptosporangium</taxon>
    </lineage>
</organism>
<protein>
    <recommendedName>
        <fullName evidence="5">Conjugal transfer protein TrbC</fullName>
    </recommendedName>
</protein>
<dbReference type="Proteomes" id="UP000317982">
    <property type="component" value="Unassembled WGS sequence"/>
</dbReference>
<evidence type="ECO:0000256" key="2">
    <source>
        <dbReference type="SAM" id="SignalP"/>
    </source>
</evidence>
<evidence type="ECO:0000313" key="4">
    <source>
        <dbReference type="Proteomes" id="UP000317982"/>
    </source>
</evidence>
<keyword evidence="4" id="KW-1185">Reference proteome</keyword>
<feature type="chain" id="PRO_5022050203" description="Conjugal transfer protein TrbC" evidence="2">
    <location>
        <begin position="23"/>
        <end position="107"/>
    </location>
</feature>
<gene>
    <name evidence="3" type="ORF">FL583_22470</name>
</gene>
<dbReference type="EMBL" id="VIRS01000016">
    <property type="protein sequence ID" value="TQS42821.1"/>
    <property type="molecule type" value="Genomic_DNA"/>
</dbReference>
<evidence type="ECO:0000256" key="1">
    <source>
        <dbReference type="SAM" id="Phobius"/>
    </source>
</evidence>